<evidence type="ECO:0000313" key="5">
    <source>
        <dbReference type="Proteomes" id="UP000308230"/>
    </source>
</evidence>
<organism evidence="4 5">
    <name type="scientific">Exobacillus caeni</name>
    <dbReference type="NCBI Taxonomy" id="2574798"/>
    <lineage>
        <taxon>Bacteria</taxon>
        <taxon>Bacillati</taxon>
        <taxon>Bacillota</taxon>
        <taxon>Bacilli</taxon>
        <taxon>Bacillales</taxon>
        <taxon>Guptibacillaceae</taxon>
        <taxon>Exobacillus</taxon>
    </lineage>
</organism>
<dbReference type="InterPro" id="IPR012347">
    <property type="entry name" value="Ferritin-like"/>
</dbReference>
<evidence type="ECO:0000256" key="1">
    <source>
        <dbReference type="ARBA" id="ARBA00022969"/>
    </source>
</evidence>
<keyword evidence="4" id="KW-0167">Capsid protein</keyword>
<comment type="similarity">
    <text evidence="3">Belongs to the CotF family.</text>
</comment>
<protein>
    <submittedName>
        <fullName evidence="4">Spore coat protein</fullName>
    </submittedName>
</protein>
<dbReference type="Pfam" id="PF07875">
    <property type="entry name" value="Coat_F"/>
    <property type="match status" value="1"/>
</dbReference>
<comment type="subcellular location">
    <subcellularLocation>
        <location evidence="2">Spore coat</location>
    </subcellularLocation>
</comment>
<comment type="caution">
    <text evidence="4">The sequence shown here is derived from an EMBL/GenBank/DDBJ whole genome shotgun (WGS) entry which is preliminary data.</text>
</comment>
<dbReference type="InterPro" id="IPR012851">
    <property type="entry name" value="Spore_coat_CotF-like"/>
</dbReference>
<keyword evidence="4" id="KW-0946">Virion</keyword>
<dbReference type="AlphaFoldDB" id="A0A5R9F472"/>
<keyword evidence="5" id="KW-1185">Reference proteome</keyword>
<gene>
    <name evidence="4" type="ORF">FCL54_11500</name>
</gene>
<dbReference type="Gene3D" id="1.20.1260.10">
    <property type="match status" value="1"/>
</dbReference>
<dbReference type="OrthoDB" id="2374504at2"/>
<evidence type="ECO:0000256" key="3">
    <source>
        <dbReference type="ARBA" id="ARBA00024344"/>
    </source>
</evidence>
<dbReference type="EMBL" id="SWLG01000007">
    <property type="protein sequence ID" value="TLS37146.1"/>
    <property type="molecule type" value="Genomic_DNA"/>
</dbReference>
<evidence type="ECO:0000313" key="4">
    <source>
        <dbReference type="EMBL" id="TLS37146.1"/>
    </source>
</evidence>
<dbReference type="GO" id="GO:0030435">
    <property type="term" value="P:sporulation resulting in formation of a cellular spore"/>
    <property type="evidence" value="ECO:0007669"/>
    <property type="project" value="UniProtKB-KW"/>
</dbReference>
<dbReference type="PANTHER" id="PTHR39183:SF1">
    <property type="entry name" value="SPORE COAT PROTEIN F-LIKE PROTEIN YHCQ"/>
    <property type="match status" value="1"/>
</dbReference>
<dbReference type="PANTHER" id="PTHR39183">
    <property type="entry name" value="SPORE COAT PROTEIN F-LIKE PROTEIN YHCQ"/>
    <property type="match status" value="1"/>
</dbReference>
<dbReference type="Proteomes" id="UP000308230">
    <property type="component" value="Unassembled WGS sequence"/>
</dbReference>
<proteinExistence type="inferred from homology"/>
<sequence>MKLAAHELHELHELTMSCVNSITNMAYMLEHVQDAELKSLLERHFPFHVRDYNMKVEFLNQMEGAAKELPLFKEEGRLTDYTMSPVSQYPPVQPRTQVTEMNDREMATAYLLTLKRAGREYAYSAMEAANPDLRSFLQTAFMMSCGHAYDMWQYMVEKGYYPLEPADQTMVGKIGATYQVVPENQEMIQQALNKYQGQNPVAGQSDQMYQ</sequence>
<name>A0A5R9F472_9BACL</name>
<evidence type="ECO:0000256" key="2">
    <source>
        <dbReference type="ARBA" id="ARBA00024325"/>
    </source>
</evidence>
<reference evidence="4 5" key="1">
    <citation type="submission" date="2019-04" db="EMBL/GenBank/DDBJ databases">
        <title>Bacillus caeni sp. nov., a bacterium isolated from mangrove sediment.</title>
        <authorList>
            <person name="Huang H."/>
            <person name="Mo K."/>
            <person name="Hu Y."/>
        </authorList>
    </citation>
    <scope>NUCLEOTIDE SEQUENCE [LARGE SCALE GENOMIC DNA]</scope>
    <source>
        <strain evidence="4 5">HB172195</strain>
    </source>
</reference>
<accession>A0A5R9F472</accession>
<keyword evidence="1" id="KW-0749">Sporulation</keyword>
<dbReference type="RefSeq" id="WP_138126541.1">
    <property type="nucleotide sequence ID" value="NZ_SWLG01000007.1"/>
</dbReference>